<proteinExistence type="predicted"/>
<dbReference type="PANTHER" id="PTHR34131">
    <property type="entry name" value="(RAP ANNOTATION RELEASE2) GALACTOSE-BINDING LIKE DOMAIN CONTAINING PROTEIN"/>
    <property type="match status" value="1"/>
</dbReference>
<sequence>MTLLRVSRAFTVDYVALPAKEYALLDPSAVTRSDASERTFTVSAGRQKFAFLDVEPVGTIEVSATEDGCVQSLVDARMVNFGSERSGAVVEAVNASLRDLRLRNAVTATSGSDGEGDAIKCRIDVRGEFTEGVFARAGGSMNAIVGFSLRAVMPWFLTRLAEDYAKWARDEPRTSAMEKANLATVAAKILAGSRGKLPEGVRECEIVDSV</sequence>
<evidence type="ECO:0000313" key="1">
    <source>
        <dbReference type="EMBL" id="OUS49598.1"/>
    </source>
</evidence>
<accession>A0A1Y5IJ55</accession>
<gene>
    <name evidence="1" type="ORF">BE221DRAFT_188901</name>
</gene>
<dbReference type="AlphaFoldDB" id="A0A1Y5IJ55"/>
<name>A0A1Y5IJ55_OSTTA</name>
<reference evidence="1" key="1">
    <citation type="submission" date="2017-04" db="EMBL/GenBank/DDBJ databases">
        <title>Population genomics of picophytoplankton unveils novel chromosome hypervariability.</title>
        <authorList>
            <consortium name="DOE Joint Genome Institute"/>
            <person name="Blanc-Mathieu R."/>
            <person name="Krasovec M."/>
            <person name="Hebrard M."/>
            <person name="Yau S."/>
            <person name="Desgranges E."/>
            <person name="Martin J."/>
            <person name="Schackwitz W."/>
            <person name="Kuo A."/>
            <person name="Salin G."/>
            <person name="Donnadieu C."/>
            <person name="Desdevises Y."/>
            <person name="Sanchez-Ferandin S."/>
            <person name="Moreau H."/>
            <person name="Rivals E."/>
            <person name="Grigoriev I.V."/>
            <person name="Grimsley N."/>
            <person name="Eyre-Walker A."/>
            <person name="Piganeau G."/>
        </authorList>
    </citation>
    <scope>NUCLEOTIDE SEQUENCE [LARGE SCALE GENOMIC DNA]</scope>
    <source>
        <strain evidence="1">RCC 1115</strain>
    </source>
</reference>
<protein>
    <submittedName>
        <fullName evidence="1">Uncharacterized protein</fullName>
    </submittedName>
</protein>
<dbReference type="PANTHER" id="PTHR34131:SF3">
    <property type="entry name" value="(RAP ANNOTATION RELEASE2) GALACTOSE-BINDING LIKE DOMAIN CONTAINING PROTEIN"/>
    <property type="match status" value="1"/>
</dbReference>
<organism evidence="1">
    <name type="scientific">Ostreococcus tauri</name>
    <name type="common">Marine green alga</name>
    <dbReference type="NCBI Taxonomy" id="70448"/>
    <lineage>
        <taxon>Eukaryota</taxon>
        <taxon>Viridiplantae</taxon>
        <taxon>Chlorophyta</taxon>
        <taxon>Mamiellophyceae</taxon>
        <taxon>Mamiellales</taxon>
        <taxon>Bathycoccaceae</taxon>
        <taxon>Ostreococcus</taxon>
    </lineage>
</organism>
<dbReference type="EMBL" id="KZ155771">
    <property type="protein sequence ID" value="OUS49598.1"/>
    <property type="molecule type" value="Genomic_DNA"/>
</dbReference>
<dbReference type="Proteomes" id="UP000195557">
    <property type="component" value="Unassembled WGS sequence"/>
</dbReference>